<reference evidence="2 3" key="1">
    <citation type="submission" date="2015-11" db="EMBL/GenBank/DDBJ databases">
        <title>Genomes and virulence difference between two physiological races of Phytophthora nicotianae.</title>
        <authorList>
            <person name="Liu H."/>
            <person name="Ma X."/>
            <person name="Yu H."/>
            <person name="Fang D."/>
            <person name="Li Y."/>
            <person name="Wang X."/>
            <person name="Wang W."/>
            <person name="Dong Y."/>
            <person name="Xiao B."/>
        </authorList>
    </citation>
    <scope>NUCLEOTIDE SEQUENCE [LARGE SCALE GENOMIC DNA]</scope>
    <source>
        <strain evidence="3">race 1</strain>
    </source>
</reference>
<evidence type="ECO:0000313" key="3">
    <source>
        <dbReference type="Proteomes" id="UP000054636"/>
    </source>
</evidence>
<name>A0A0W8C578_PHYNI</name>
<accession>A0A0W8C578</accession>
<proteinExistence type="predicted"/>
<sequence length="103" mass="12089">MMRHIINGIEKDLRKPMPAIRDEVHAIELFKIGYNTLELKPSKRKRRNAQIKLTTVLRLIREAGQEQRSPDDICGRPLRRRKWRTRHSNSTCATGNSSVRDKE</sequence>
<dbReference type="AlphaFoldDB" id="A0A0W8C578"/>
<protein>
    <submittedName>
        <fullName evidence="2">Uncharacterized protein</fullName>
    </submittedName>
</protein>
<gene>
    <name evidence="2" type="ORF">AM588_10000108</name>
</gene>
<dbReference type="Proteomes" id="UP000054636">
    <property type="component" value="Unassembled WGS sequence"/>
</dbReference>
<comment type="caution">
    <text evidence="2">The sequence shown here is derived from an EMBL/GenBank/DDBJ whole genome shotgun (WGS) entry which is preliminary data.</text>
</comment>
<evidence type="ECO:0000313" key="2">
    <source>
        <dbReference type="EMBL" id="KUF79168.1"/>
    </source>
</evidence>
<organism evidence="2 3">
    <name type="scientific">Phytophthora nicotianae</name>
    <name type="common">Potato buckeye rot agent</name>
    <name type="synonym">Phytophthora parasitica</name>
    <dbReference type="NCBI Taxonomy" id="4792"/>
    <lineage>
        <taxon>Eukaryota</taxon>
        <taxon>Sar</taxon>
        <taxon>Stramenopiles</taxon>
        <taxon>Oomycota</taxon>
        <taxon>Peronosporomycetes</taxon>
        <taxon>Peronosporales</taxon>
        <taxon>Peronosporaceae</taxon>
        <taxon>Phytophthora</taxon>
    </lineage>
</organism>
<feature type="compositionally biased region" description="Polar residues" evidence="1">
    <location>
        <begin position="88"/>
        <end position="103"/>
    </location>
</feature>
<dbReference type="EMBL" id="LNFP01004129">
    <property type="protein sequence ID" value="KUF79168.1"/>
    <property type="molecule type" value="Genomic_DNA"/>
</dbReference>
<evidence type="ECO:0000256" key="1">
    <source>
        <dbReference type="SAM" id="MobiDB-lite"/>
    </source>
</evidence>
<feature type="region of interest" description="Disordered" evidence="1">
    <location>
        <begin position="81"/>
        <end position="103"/>
    </location>
</feature>